<accession>Q2R9W5</accession>
<feature type="compositionally biased region" description="Low complexity" evidence="1">
    <location>
        <begin position="1"/>
        <end position="12"/>
    </location>
</feature>
<reference evidence="4" key="2">
    <citation type="journal article" date="2008" name="Nucleic Acids Res.">
        <title>The rice annotation project database (RAP-DB): 2008 update.</title>
        <authorList>
            <consortium name="The rice annotation project (RAP)"/>
        </authorList>
    </citation>
    <scope>GENOME REANNOTATION</scope>
    <source>
        <strain evidence="4">cv. Nipponbare</strain>
    </source>
</reference>
<organism evidence="3 4">
    <name type="scientific">Oryza sativa subsp. japonica</name>
    <name type="common">Rice</name>
    <dbReference type="NCBI Taxonomy" id="39947"/>
    <lineage>
        <taxon>Eukaryota</taxon>
        <taxon>Viridiplantae</taxon>
        <taxon>Streptophyta</taxon>
        <taxon>Embryophyta</taxon>
        <taxon>Tracheophyta</taxon>
        <taxon>Spermatophyta</taxon>
        <taxon>Magnoliopsida</taxon>
        <taxon>Liliopsida</taxon>
        <taxon>Poales</taxon>
        <taxon>Poaceae</taxon>
        <taxon>BOP clade</taxon>
        <taxon>Oryzoideae</taxon>
        <taxon>Oryzeae</taxon>
        <taxon>Oryzinae</taxon>
        <taxon>Oryza</taxon>
        <taxon>Oryza sativa</taxon>
    </lineage>
</organism>
<dbReference type="PANTHER" id="PTHR33074:SF76">
    <property type="entry name" value="OS11G0569701 PROTEIN"/>
    <property type="match status" value="1"/>
</dbReference>
<name>Q2R9W5_ORYSJ</name>
<dbReference type="InterPro" id="IPR011676">
    <property type="entry name" value="DUF1618"/>
</dbReference>
<dbReference type="EMBL" id="AC120539">
    <property type="protein sequence ID" value="AAX95786.1"/>
    <property type="molecule type" value="Genomic_DNA"/>
</dbReference>
<feature type="compositionally biased region" description="Pro residues" evidence="1">
    <location>
        <begin position="13"/>
        <end position="24"/>
    </location>
</feature>
<reference evidence="4" key="1">
    <citation type="journal article" date="2005" name="Nature">
        <title>The map-based sequence of the rice genome.</title>
        <authorList>
            <consortium name="International rice genome sequencing project (IRGSP)"/>
            <person name="Matsumoto T."/>
            <person name="Wu J."/>
            <person name="Kanamori H."/>
            <person name="Katayose Y."/>
            <person name="Fujisawa M."/>
            <person name="Namiki N."/>
            <person name="Mizuno H."/>
            <person name="Yamamoto K."/>
            <person name="Antonio B.A."/>
            <person name="Baba T."/>
            <person name="Sakata K."/>
            <person name="Nagamura Y."/>
            <person name="Aoki H."/>
            <person name="Arikawa K."/>
            <person name="Arita K."/>
            <person name="Bito T."/>
            <person name="Chiden Y."/>
            <person name="Fujitsuka N."/>
            <person name="Fukunaka R."/>
            <person name="Hamada M."/>
            <person name="Harada C."/>
            <person name="Hayashi A."/>
            <person name="Hijishita S."/>
            <person name="Honda M."/>
            <person name="Hosokawa S."/>
            <person name="Ichikawa Y."/>
            <person name="Idonuma A."/>
            <person name="Iijima M."/>
            <person name="Ikeda M."/>
            <person name="Ikeno M."/>
            <person name="Ito K."/>
            <person name="Ito S."/>
            <person name="Ito T."/>
            <person name="Ito Y."/>
            <person name="Ito Y."/>
            <person name="Iwabuchi A."/>
            <person name="Kamiya K."/>
            <person name="Karasawa W."/>
            <person name="Kurita K."/>
            <person name="Katagiri S."/>
            <person name="Kikuta A."/>
            <person name="Kobayashi H."/>
            <person name="Kobayashi N."/>
            <person name="Machita K."/>
            <person name="Maehara T."/>
            <person name="Masukawa M."/>
            <person name="Mizubayashi T."/>
            <person name="Mukai Y."/>
            <person name="Nagasaki H."/>
            <person name="Nagata Y."/>
            <person name="Naito S."/>
            <person name="Nakashima M."/>
            <person name="Nakama Y."/>
            <person name="Nakamichi Y."/>
            <person name="Nakamura M."/>
            <person name="Meguro A."/>
            <person name="Negishi M."/>
            <person name="Ohta I."/>
            <person name="Ohta T."/>
            <person name="Okamoto M."/>
            <person name="Ono N."/>
            <person name="Saji S."/>
            <person name="Sakaguchi M."/>
            <person name="Sakai K."/>
            <person name="Shibata M."/>
            <person name="Shimokawa T."/>
            <person name="Song J."/>
            <person name="Takazaki Y."/>
            <person name="Terasawa K."/>
            <person name="Tsugane M."/>
            <person name="Tsuji K."/>
            <person name="Ueda S."/>
            <person name="Waki K."/>
            <person name="Yamagata H."/>
            <person name="Yamamoto M."/>
            <person name="Yamamoto S."/>
            <person name="Yamane H."/>
            <person name="Yoshiki S."/>
            <person name="Yoshihara R."/>
            <person name="Yukawa K."/>
            <person name="Zhong H."/>
            <person name="Yano M."/>
            <person name="Yuan Q."/>
            <person name="Ouyang S."/>
            <person name="Liu J."/>
            <person name="Jones K.M."/>
            <person name="Gansberger K."/>
            <person name="Moffat K."/>
            <person name="Hill J."/>
            <person name="Bera J."/>
            <person name="Fadrosh D."/>
            <person name="Jin S."/>
            <person name="Johri S."/>
            <person name="Kim M."/>
            <person name="Overton L."/>
            <person name="Reardon M."/>
            <person name="Tsitrin T."/>
            <person name="Vuong H."/>
            <person name="Weaver B."/>
            <person name="Ciecko A."/>
            <person name="Tallon L."/>
            <person name="Jackson J."/>
            <person name="Pai G."/>
            <person name="Aken S.V."/>
            <person name="Utterback T."/>
            <person name="Reidmuller S."/>
            <person name="Feldblyum T."/>
            <person name="Hsiao J."/>
            <person name="Zismann V."/>
            <person name="Iobst S."/>
            <person name="de Vazeille A.R."/>
            <person name="Buell C.R."/>
            <person name="Ying K."/>
            <person name="Li Y."/>
            <person name="Lu T."/>
            <person name="Huang Y."/>
            <person name="Zhao Q."/>
            <person name="Feng Q."/>
            <person name="Zhang L."/>
            <person name="Zhu J."/>
            <person name="Weng Q."/>
            <person name="Mu J."/>
            <person name="Lu Y."/>
            <person name="Fan D."/>
            <person name="Liu Y."/>
            <person name="Guan J."/>
            <person name="Zhang Y."/>
            <person name="Yu S."/>
            <person name="Liu X."/>
            <person name="Zhang Y."/>
            <person name="Hong G."/>
            <person name="Han B."/>
            <person name="Choisne N."/>
            <person name="Demange N."/>
            <person name="Orjeda G."/>
            <person name="Samain S."/>
            <person name="Cattolico L."/>
            <person name="Pelletier E."/>
            <person name="Couloux A."/>
            <person name="Segurens B."/>
            <person name="Wincker P."/>
            <person name="D'Hont A."/>
            <person name="Scarpelli C."/>
            <person name="Weissenbach J."/>
            <person name="Salanoubat M."/>
            <person name="Quetier F."/>
            <person name="Yu Y."/>
            <person name="Kim H.R."/>
            <person name="Rambo T."/>
            <person name="Currie J."/>
            <person name="Collura K."/>
            <person name="Luo M."/>
            <person name="Yang T."/>
            <person name="Ammiraju J.S.S."/>
            <person name="Engler F."/>
            <person name="Soderlund C."/>
            <person name="Wing R.A."/>
            <person name="Palmer L.E."/>
            <person name="de la Bastide M."/>
            <person name="Spiegel L."/>
            <person name="Nascimento L."/>
            <person name="Zutavern T."/>
            <person name="O'Shaughnessy A."/>
            <person name="Dike S."/>
            <person name="Dedhia N."/>
            <person name="Preston R."/>
            <person name="Balija V."/>
            <person name="McCombie W.R."/>
            <person name="Chow T."/>
            <person name="Chen H."/>
            <person name="Chung M."/>
            <person name="Chen C."/>
            <person name="Shaw J."/>
            <person name="Wu H."/>
            <person name="Hsiao K."/>
            <person name="Chao Y."/>
            <person name="Chu M."/>
            <person name="Cheng C."/>
            <person name="Hour A."/>
            <person name="Lee P."/>
            <person name="Lin S."/>
            <person name="Lin Y."/>
            <person name="Liou J."/>
            <person name="Liu S."/>
            <person name="Hsing Y."/>
            <person name="Raghuvanshi S."/>
            <person name="Mohanty A."/>
            <person name="Bharti A.K."/>
            <person name="Gaur A."/>
            <person name="Gupta V."/>
            <person name="Kumar D."/>
            <person name="Ravi V."/>
            <person name="Vij S."/>
            <person name="Kapur A."/>
            <person name="Khurana P."/>
            <person name="Khurana P."/>
            <person name="Khurana J.P."/>
            <person name="Tyagi A.K."/>
            <person name="Gaikwad K."/>
            <person name="Singh A."/>
            <person name="Dalal V."/>
            <person name="Srivastava S."/>
            <person name="Dixit A."/>
            <person name="Pal A.K."/>
            <person name="Ghazi I.A."/>
            <person name="Yadav M."/>
            <person name="Pandit A."/>
            <person name="Bhargava A."/>
            <person name="Sureshbabu K."/>
            <person name="Batra K."/>
            <person name="Sharma T.R."/>
            <person name="Mohapatra T."/>
            <person name="Singh N.K."/>
            <person name="Messing J."/>
            <person name="Nelson A.B."/>
            <person name="Fuks G."/>
            <person name="Kavchok S."/>
            <person name="Keizer G."/>
            <person name="Linton E."/>
            <person name="Llaca V."/>
            <person name="Song R."/>
            <person name="Tanyolac B."/>
            <person name="Young S."/>
            <person name="Ho-Il K."/>
            <person name="Hahn J.H."/>
            <person name="Sangsakoo G."/>
            <person name="Vanavichit A."/>
            <person name="de Mattos Luiz.A.T."/>
            <person name="Zimmer P.D."/>
            <person name="Malone G."/>
            <person name="Dellagostin O."/>
            <person name="de Oliveira A.C."/>
            <person name="Bevan M."/>
            <person name="Bancroft I."/>
            <person name="Minx P."/>
            <person name="Cordum H."/>
            <person name="Wilson R."/>
            <person name="Cheng Z."/>
            <person name="Jin W."/>
            <person name="Jiang J."/>
            <person name="Leong S.A."/>
            <person name="Iwama H."/>
            <person name="Gojobori T."/>
            <person name="Itoh T."/>
            <person name="Niimura Y."/>
            <person name="Fujii Y."/>
            <person name="Habara T."/>
            <person name="Sakai H."/>
            <person name="Sato Y."/>
            <person name="Wilson G."/>
            <person name="Kumar K."/>
            <person name="McCouch S."/>
            <person name="Juretic N."/>
            <person name="Hoen D."/>
            <person name="Wright S."/>
            <person name="Bruskiewich R."/>
            <person name="Bureau T."/>
            <person name="Miyao A."/>
            <person name="Hirochika H."/>
            <person name="Nishikawa T."/>
            <person name="Kadowaki K."/>
            <person name="Sugiura M."/>
            <person name="Burr B."/>
            <person name="Sasaki T."/>
        </authorList>
    </citation>
    <scope>NUCLEOTIDE SEQUENCE [LARGE SCALE GENOMIC DNA]</scope>
    <source>
        <strain evidence="4">cv. Nipponbare</strain>
    </source>
</reference>
<proteinExistence type="predicted"/>
<feature type="domain" description="DUF1618" evidence="2">
    <location>
        <begin position="145"/>
        <end position="285"/>
    </location>
</feature>
<protein>
    <recommendedName>
        <fullName evidence="2">DUF1618 domain-containing protein</fullName>
    </recommendedName>
</protein>
<evidence type="ECO:0000313" key="4">
    <source>
        <dbReference type="Proteomes" id="UP000000763"/>
    </source>
</evidence>
<evidence type="ECO:0000259" key="2">
    <source>
        <dbReference type="Pfam" id="PF07762"/>
    </source>
</evidence>
<feature type="region of interest" description="Disordered" evidence="1">
    <location>
        <begin position="1"/>
        <end position="28"/>
    </location>
</feature>
<evidence type="ECO:0000313" key="3">
    <source>
        <dbReference type="EMBL" id="AAX95786.1"/>
    </source>
</evidence>
<evidence type="ECO:0000256" key="1">
    <source>
        <dbReference type="SAM" id="MobiDB-lite"/>
    </source>
</evidence>
<sequence length="330" mass="37565">MSACSITSSTTPAPSPPTRPPQPPSLSLLPAYVTKAADDEECEEWQAYEEESETWPRHHHQIHHHLDEKTTGLLRRGDDDMVVVDLAVLEGHGLEEEGDAELLVLRSGEWTVTRAPVAHFVGRADKPPSWITDMAIPVSERRMCWADLYRGIILCDDVFDQNPQLRFVPLPPEALTDETDDGYKRDYAITDRRVCATDGGAALKFIYIISRCCCGLPGTTFCDNSKEAFIIKTWILRMDDDDDMVWTMDAMVDATELWSLHACAGLPQAKPIFPVASMDDPHLICFMVQEREFEGRRRRYCHIKRTWMVMFDTRSKKLLSVCSCRDSWLI</sequence>
<dbReference type="Proteomes" id="UP000000763">
    <property type="component" value="Chromosome 11"/>
</dbReference>
<dbReference type="AlphaFoldDB" id="Q2R9W5"/>
<dbReference type="PANTHER" id="PTHR33074">
    <property type="entry name" value="EXPRESSED PROTEIN-RELATED"/>
    <property type="match status" value="1"/>
</dbReference>
<dbReference type="Pfam" id="PF07762">
    <property type="entry name" value="DUF1618"/>
    <property type="match status" value="1"/>
</dbReference>
<gene>
    <name evidence="3" type="ordered locus">LOC_Os11g07350</name>
</gene>